<feature type="region of interest" description="Disordered" evidence="2">
    <location>
        <begin position="189"/>
        <end position="215"/>
    </location>
</feature>
<feature type="region of interest" description="Disordered" evidence="2">
    <location>
        <begin position="668"/>
        <end position="705"/>
    </location>
</feature>
<dbReference type="SMART" id="SM00312">
    <property type="entry name" value="PX"/>
    <property type="match status" value="1"/>
</dbReference>
<dbReference type="Pfam" id="PF00787">
    <property type="entry name" value="PX"/>
    <property type="match status" value="1"/>
</dbReference>
<dbReference type="PROSITE" id="PS50132">
    <property type="entry name" value="RGS"/>
    <property type="match status" value="1"/>
</dbReference>
<dbReference type="GO" id="GO:0035091">
    <property type="term" value="F:phosphatidylinositol binding"/>
    <property type="evidence" value="ECO:0007669"/>
    <property type="project" value="InterPro"/>
</dbReference>
<keyword evidence="8" id="KW-1185">Reference proteome</keyword>
<evidence type="ECO:0000313" key="8">
    <source>
        <dbReference type="Proteomes" id="UP000837801"/>
    </source>
</evidence>
<name>A0A9P0QPN7_9ASCO</name>
<proteinExistence type="inferred from homology"/>
<evidence type="ECO:0000259" key="4">
    <source>
        <dbReference type="PROSITE" id="PS50132"/>
    </source>
</evidence>
<dbReference type="InterPro" id="IPR001683">
    <property type="entry name" value="PX_dom"/>
</dbReference>
<dbReference type="PROSITE" id="PS51207">
    <property type="entry name" value="PXA"/>
    <property type="match status" value="1"/>
</dbReference>
<evidence type="ECO:0000256" key="3">
    <source>
        <dbReference type="SAM" id="Phobius"/>
    </source>
</evidence>
<evidence type="ECO:0000259" key="5">
    <source>
        <dbReference type="PROSITE" id="PS50195"/>
    </source>
</evidence>
<dbReference type="CDD" id="cd06876">
    <property type="entry name" value="PX_MDM1p"/>
    <property type="match status" value="1"/>
</dbReference>
<feature type="compositionally biased region" description="Polar residues" evidence="2">
    <location>
        <begin position="753"/>
        <end position="765"/>
    </location>
</feature>
<evidence type="ECO:0000256" key="1">
    <source>
        <dbReference type="ARBA" id="ARBA00010883"/>
    </source>
</evidence>
<feature type="domain" description="PXA" evidence="6">
    <location>
        <begin position="95"/>
        <end position="329"/>
    </location>
</feature>
<evidence type="ECO:0000313" key="7">
    <source>
        <dbReference type="EMBL" id="CAH2353178.1"/>
    </source>
</evidence>
<feature type="region of interest" description="Disordered" evidence="2">
    <location>
        <begin position="740"/>
        <end position="766"/>
    </location>
</feature>
<feature type="transmembrane region" description="Helical" evidence="3">
    <location>
        <begin position="28"/>
        <end position="49"/>
    </location>
</feature>
<dbReference type="InterPro" id="IPR044926">
    <property type="entry name" value="RGS_subdomain_2"/>
</dbReference>
<keyword evidence="3" id="KW-1133">Transmembrane helix</keyword>
<dbReference type="Pfam" id="PF00615">
    <property type="entry name" value="RGS"/>
    <property type="match status" value="1"/>
</dbReference>
<dbReference type="PANTHER" id="PTHR22775">
    <property type="entry name" value="SORTING NEXIN"/>
    <property type="match status" value="1"/>
</dbReference>
<dbReference type="InterPro" id="IPR036305">
    <property type="entry name" value="RGS_sf"/>
</dbReference>
<dbReference type="Pfam" id="PF08628">
    <property type="entry name" value="Nexin_C"/>
    <property type="match status" value="1"/>
</dbReference>
<evidence type="ECO:0000256" key="2">
    <source>
        <dbReference type="SAM" id="MobiDB-lite"/>
    </source>
</evidence>
<dbReference type="SUPFAM" id="SSF64268">
    <property type="entry name" value="PX domain"/>
    <property type="match status" value="1"/>
</dbReference>
<dbReference type="Pfam" id="PF02194">
    <property type="entry name" value="PXA"/>
    <property type="match status" value="1"/>
</dbReference>
<dbReference type="InterPro" id="IPR016137">
    <property type="entry name" value="RGS"/>
</dbReference>
<dbReference type="SUPFAM" id="SSF48097">
    <property type="entry name" value="Regulator of G-protein signaling, RGS"/>
    <property type="match status" value="1"/>
</dbReference>
<accession>A0A9P0QPN7</accession>
<dbReference type="EMBL" id="CAKXYY010000009">
    <property type="protein sequence ID" value="CAH2353178.1"/>
    <property type="molecule type" value="Genomic_DNA"/>
</dbReference>
<protein>
    <submittedName>
        <fullName evidence="7">Structural protein Mdm1p</fullName>
    </submittedName>
</protein>
<comment type="similarity">
    <text evidence="1">Belongs to the sorting nexin family.</text>
</comment>
<feature type="compositionally biased region" description="Acidic residues" evidence="2">
    <location>
        <begin position="743"/>
        <end position="752"/>
    </location>
</feature>
<dbReference type="PROSITE" id="PS50195">
    <property type="entry name" value="PX"/>
    <property type="match status" value="1"/>
</dbReference>
<dbReference type="Gene3D" id="3.30.1520.10">
    <property type="entry name" value="Phox-like domain"/>
    <property type="match status" value="1"/>
</dbReference>
<sequence length="1241" mass="141121">MIKNAYLQPYYAPVVLTLVVVCWSYYKFIIIIGILSAVFSVLWILYISLYTSVVRPPHIQKHRKRFKFLNSSEWERETSSVIAKKSDSTDIISESFLISETVNDFINLILQEFVDGWFVHISQSNNLFQDRIRDELGVVVRNLKQRLSRIDFAKLLVSSLLPVVHEHFRNFQRADEAVKLMTTNNVNNASKSYYNDSNKHTNDDDASKSIPGSTNNAKKATAITTIDYDIAIAENYNRGKINKGVTVPKRKDNGKSEPNISNSMEKEYLREKIEAILPYLLSDKENDNSIVATLIREIVACTVLTNIFSMLREGDFYNVLIVKLIGDNLKHRTQVKQLRKALAEHTEEVLPQRSILSGNDIYNSFSMSTDYSSFKKMYESISKISSIEQLKNLEVLFKSKIPTTRDASGSKSRNKFEKRLILVLEAINLKLNQLKSSVANSQDTKLSTILDNSTSFQSFQTYLTGKNRSILLEFWKEIEEIKAPLEDASLDYDEDDDSSEDILSLGYSNSEEMIRVYNKYFYNSTLAIKRSSIETMEEYVTYVKGIESGTSVNDSERIKLYRRARKELLKLQSDTLQRLHDEELNEFKRSEFFINLIEKDTFGIERQQKMNSHTGNETNISETASSQDKIQTKDAQENKNIGGSEGEVVGSQVIRAVEDAFNEIMKNSTYNRDSEGDSITVNTKAEPSTSINTSFDSENTKSPPLISTLNMKRDLFGDPEPTSIFGSDDNVGALSGRYSRLFDDDESGEGTDNESLNYDTSSPMANSLELDPDGGSGFGSDSGFLPSMSSSQEVFLAAPGNLKLTEEIAKLDEEIDKLTKQLNILVPLLRKAELTNNIGELKILRRSKLSLDREISYKELQKQQYIVQENDNSLYGKSRVSIQSYIVGTDGGKEVVLYIVEVQKLSNDDPDIVTAGWIVARRYSQFYKLNEYLKFKYPKVGNTKFPKRAVSVLKFQQKQIVELRKIALEEYLQEIINMPEVCSDRAFRSFLSSENFNIGKDQMFDREDVPKSTSTRSSIELVANKLYGQTKQSLSQFQDPVSSVTRTASLTTASSKSDTTAVDKELIANLAEMQKELKSFEGSTDSVKESFVKPICDTLISVFKLNTSKTWLRGRALLVILQQIFGTTIEKKVYELVEKQLHSEENILDLLTALQNIVFPNGKFKDPPVIRTLYERSTTKHEAKILFGIFFQETCAKLFGQGNTMYASTGIFNMIQNDYLNEHLLFEMFDIIVEEIFIELK</sequence>
<keyword evidence="3" id="KW-0812">Transmembrane</keyword>
<dbReference type="Gene3D" id="1.10.167.10">
    <property type="entry name" value="Regulator of G-protein Signalling 4, domain 2"/>
    <property type="match status" value="1"/>
</dbReference>
<comment type="caution">
    <text evidence="7">The sequence shown here is derived from an EMBL/GenBank/DDBJ whole genome shotgun (WGS) entry which is preliminary data.</text>
</comment>
<feature type="domain" description="PX" evidence="5">
    <location>
        <begin position="876"/>
        <end position="998"/>
    </location>
</feature>
<feature type="domain" description="RGS" evidence="4">
    <location>
        <begin position="445"/>
        <end position="597"/>
    </location>
</feature>
<organism evidence="7 8">
    <name type="scientific">[Candida] railenensis</name>
    <dbReference type="NCBI Taxonomy" id="45579"/>
    <lineage>
        <taxon>Eukaryota</taxon>
        <taxon>Fungi</taxon>
        <taxon>Dikarya</taxon>
        <taxon>Ascomycota</taxon>
        <taxon>Saccharomycotina</taxon>
        <taxon>Pichiomycetes</taxon>
        <taxon>Debaryomycetaceae</taxon>
        <taxon>Kurtzmaniella</taxon>
    </lineage>
</organism>
<dbReference type="InterPro" id="IPR013937">
    <property type="entry name" value="Sorting_nexin_C"/>
</dbReference>
<dbReference type="OrthoDB" id="120967at2759"/>
<feature type="transmembrane region" description="Helical" evidence="3">
    <location>
        <begin position="6"/>
        <end position="23"/>
    </location>
</feature>
<dbReference type="AlphaFoldDB" id="A0A9P0QPN7"/>
<dbReference type="Proteomes" id="UP000837801">
    <property type="component" value="Unassembled WGS sequence"/>
</dbReference>
<dbReference type="InterPro" id="IPR036871">
    <property type="entry name" value="PX_dom_sf"/>
</dbReference>
<feature type="compositionally biased region" description="Polar residues" evidence="2">
    <location>
        <begin position="611"/>
        <end position="629"/>
    </location>
</feature>
<feature type="region of interest" description="Disordered" evidence="2">
    <location>
        <begin position="611"/>
        <end position="645"/>
    </location>
</feature>
<feature type="compositionally biased region" description="Basic and acidic residues" evidence="2">
    <location>
        <begin position="197"/>
        <end position="207"/>
    </location>
</feature>
<evidence type="ECO:0000259" key="6">
    <source>
        <dbReference type="PROSITE" id="PS51207"/>
    </source>
</evidence>
<reference evidence="7" key="1">
    <citation type="submission" date="2022-03" db="EMBL/GenBank/DDBJ databases">
        <authorList>
            <person name="Legras J.-L."/>
            <person name="Devillers H."/>
            <person name="Grondin C."/>
        </authorList>
    </citation>
    <scope>NUCLEOTIDE SEQUENCE</scope>
    <source>
        <strain evidence="7">CLIB 1423</strain>
    </source>
</reference>
<keyword evidence="3" id="KW-0472">Membrane</keyword>
<dbReference type="InterPro" id="IPR003114">
    <property type="entry name" value="Phox_assoc"/>
</dbReference>
<dbReference type="SMART" id="SM00313">
    <property type="entry name" value="PXA"/>
    <property type="match status" value="1"/>
</dbReference>
<gene>
    <name evidence="7" type="ORF">CLIB1423_09S04544</name>
</gene>
<dbReference type="PANTHER" id="PTHR22775:SF3">
    <property type="entry name" value="SORTING NEXIN-13"/>
    <property type="match status" value="1"/>
</dbReference>